<dbReference type="PANTHER" id="PTHR11097">
    <property type="entry name" value="EXOSOME COMPLEX EXONUCLEASE RIBOSOMAL RNA PROCESSING PROTEIN"/>
    <property type="match status" value="1"/>
</dbReference>
<dbReference type="Pfam" id="PF03725">
    <property type="entry name" value="RNase_PH_C"/>
    <property type="match status" value="1"/>
</dbReference>
<evidence type="ECO:0000256" key="7">
    <source>
        <dbReference type="ARBA" id="ARBA00022835"/>
    </source>
</evidence>
<comment type="similarity">
    <text evidence="3">Belongs to the RNase PH family.</text>
</comment>
<dbReference type="GO" id="GO:0000176">
    <property type="term" value="C:nuclear exosome (RNase complex)"/>
    <property type="evidence" value="ECO:0007669"/>
    <property type="project" value="TreeGrafter"/>
</dbReference>
<feature type="domain" description="Exoribonuclease phosphorolytic" evidence="11">
    <location>
        <begin position="32"/>
        <end position="163"/>
    </location>
</feature>
<dbReference type="OrthoDB" id="10264038at2759"/>
<dbReference type="InterPro" id="IPR033100">
    <property type="entry name" value="Rrp45"/>
</dbReference>
<evidence type="ECO:0000256" key="2">
    <source>
        <dbReference type="ARBA" id="ARBA00004604"/>
    </source>
</evidence>
<keyword evidence="9" id="KW-0539">Nucleus</keyword>
<dbReference type="KEGG" id="nvi:100117441"/>
<dbReference type="OMA" id="CDIQQPK"/>
<evidence type="ECO:0000256" key="5">
    <source>
        <dbReference type="ARBA" id="ARBA00022490"/>
    </source>
</evidence>
<dbReference type="GO" id="GO:0034476">
    <property type="term" value="P:U5 snRNA 3'-end processing"/>
    <property type="evidence" value="ECO:0007669"/>
    <property type="project" value="TreeGrafter"/>
</dbReference>
<keyword evidence="14" id="KW-1185">Reference proteome</keyword>
<evidence type="ECO:0000313" key="13">
    <source>
        <dbReference type="EnsemblMetazoa" id="XP_008206421"/>
    </source>
</evidence>
<dbReference type="Proteomes" id="UP000002358">
    <property type="component" value="Chromosome 3"/>
</dbReference>
<dbReference type="PANTHER" id="PTHR11097:SF14">
    <property type="entry name" value="EXOSOME COMPLEX COMPONENT RRP45"/>
    <property type="match status" value="1"/>
</dbReference>
<dbReference type="GO" id="GO:0071028">
    <property type="term" value="P:nuclear mRNA surveillance"/>
    <property type="evidence" value="ECO:0007669"/>
    <property type="project" value="TreeGrafter"/>
</dbReference>
<evidence type="ECO:0000259" key="12">
    <source>
        <dbReference type="Pfam" id="PF03725"/>
    </source>
</evidence>
<dbReference type="InterPro" id="IPR020568">
    <property type="entry name" value="Ribosomal_Su5_D2-typ_SF"/>
</dbReference>
<feature type="domain" description="Exoribonuclease phosphorolytic" evidence="12">
    <location>
        <begin position="191"/>
        <end position="233"/>
    </location>
</feature>
<dbReference type="InterPro" id="IPR050590">
    <property type="entry name" value="Exosome_comp_Rrp42_subfam"/>
</dbReference>
<dbReference type="GO" id="GO:0034473">
    <property type="term" value="P:U1 snRNA 3'-end processing"/>
    <property type="evidence" value="ECO:0007669"/>
    <property type="project" value="TreeGrafter"/>
</dbReference>
<dbReference type="EnsemblMetazoa" id="XM_008208199">
    <property type="protein sequence ID" value="XP_008206421"/>
    <property type="gene ID" value="LOC100117441"/>
</dbReference>
<evidence type="ECO:0000256" key="4">
    <source>
        <dbReference type="ARBA" id="ARBA00019572"/>
    </source>
</evidence>
<dbReference type="InterPro" id="IPR036345">
    <property type="entry name" value="ExoRNase_PH_dom2_sf"/>
</dbReference>
<proteinExistence type="inferred from homology"/>
<dbReference type="GO" id="GO:0071035">
    <property type="term" value="P:nuclear polyadenylation-dependent rRNA catabolic process"/>
    <property type="evidence" value="ECO:0007669"/>
    <property type="project" value="TreeGrafter"/>
</dbReference>
<reference evidence="13" key="1">
    <citation type="submission" date="2021-01" db="UniProtKB">
        <authorList>
            <consortium name="EnsemblMetazoa"/>
        </authorList>
    </citation>
    <scope>IDENTIFICATION</scope>
</reference>
<organism evidence="13 14">
    <name type="scientific">Nasonia vitripennis</name>
    <name type="common">Parasitic wasp</name>
    <dbReference type="NCBI Taxonomy" id="7425"/>
    <lineage>
        <taxon>Eukaryota</taxon>
        <taxon>Metazoa</taxon>
        <taxon>Ecdysozoa</taxon>
        <taxon>Arthropoda</taxon>
        <taxon>Hexapoda</taxon>
        <taxon>Insecta</taxon>
        <taxon>Pterygota</taxon>
        <taxon>Neoptera</taxon>
        <taxon>Endopterygota</taxon>
        <taxon>Hymenoptera</taxon>
        <taxon>Apocrita</taxon>
        <taxon>Proctotrupomorpha</taxon>
        <taxon>Chalcidoidea</taxon>
        <taxon>Pteromalidae</taxon>
        <taxon>Pteromalinae</taxon>
        <taxon>Nasonia</taxon>
    </lineage>
</organism>
<dbReference type="GO" id="GO:0034475">
    <property type="term" value="P:U4 snRNA 3'-end processing"/>
    <property type="evidence" value="ECO:0007669"/>
    <property type="project" value="TreeGrafter"/>
</dbReference>
<dbReference type="GO" id="GO:0016075">
    <property type="term" value="P:rRNA catabolic process"/>
    <property type="evidence" value="ECO:0007669"/>
    <property type="project" value="TreeGrafter"/>
</dbReference>
<sequence>MKETFISICEKNFVNKAIQTDTRIDGRTLLEPRPLKINFGTNWGCCVVSLGQTRAAAQVSCDIQQPKASRPNEGMLHVNVELNPLAAQHFESGRQSEAAALINRQLEKSLKESRCVDLESLCIVADKKVWNIRVDVSIINHDGNLIDCASIAALAALMHFHRPDVTSTGEEVIIHPFTEKDPLPLTLYHHPVCISFITFENGKTVVDPSYLEERVGAAILTLGINAYREVCSLYFDYIEYTSLVADVIPSVSNFAANYAYELIREIKELVKQDVEAKYNKEVPKLNSFSHCIATDKITSMMSERINIKLTTWSNCHKIEDMENQIMDDDQDADVEISNVGDGTAELIMKNADVGTGGKNTWNSSDSSDNEFEHHNDVEFVEEKPTKKVLDNIELSGDSEEESTTVLSKQDLL</sequence>
<keyword evidence="5" id="KW-0963">Cytoplasm</keyword>
<dbReference type="FunCoup" id="A0A7M7HA45">
    <property type="interactions" value="1503"/>
</dbReference>
<keyword evidence="8" id="KW-0694">RNA-binding</keyword>
<dbReference type="GO" id="GO:0005730">
    <property type="term" value="C:nucleolus"/>
    <property type="evidence" value="ECO:0007669"/>
    <property type="project" value="UniProtKB-SubCell"/>
</dbReference>
<dbReference type="GO" id="GO:0071038">
    <property type="term" value="P:TRAMP-dependent tRNA surveillance pathway"/>
    <property type="evidence" value="ECO:0007669"/>
    <property type="project" value="TreeGrafter"/>
</dbReference>
<dbReference type="SUPFAM" id="SSF55666">
    <property type="entry name" value="Ribonuclease PH domain 2-like"/>
    <property type="match status" value="1"/>
</dbReference>
<evidence type="ECO:0000256" key="8">
    <source>
        <dbReference type="ARBA" id="ARBA00022884"/>
    </source>
</evidence>
<protein>
    <recommendedName>
        <fullName evidence="4">Exosome complex component RRP45</fullName>
    </recommendedName>
    <alternativeName>
        <fullName evidence="10">Exosome component 9</fullName>
    </alternativeName>
</protein>
<dbReference type="GO" id="GO:0000467">
    <property type="term" value="P:exonucleolytic trimming to generate mature 3'-end of 5.8S rRNA from tricistronic rRNA transcript (SSU-rRNA, 5.8S rRNA, LSU-rRNA)"/>
    <property type="evidence" value="ECO:0007669"/>
    <property type="project" value="TreeGrafter"/>
</dbReference>
<name>A0A7M7HA45_NASVI</name>
<evidence type="ECO:0000256" key="6">
    <source>
        <dbReference type="ARBA" id="ARBA00022552"/>
    </source>
</evidence>
<keyword evidence="6" id="KW-0698">rRNA processing</keyword>
<dbReference type="SUPFAM" id="SSF54211">
    <property type="entry name" value="Ribosomal protein S5 domain 2-like"/>
    <property type="match status" value="1"/>
</dbReference>
<dbReference type="SMR" id="A0A7M7HA45"/>
<dbReference type="InterPro" id="IPR027408">
    <property type="entry name" value="PNPase/RNase_PH_dom_sf"/>
</dbReference>
<dbReference type="Pfam" id="PF01138">
    <property type="entry name" value="RNase_PH"/>
    <property type="match status" value="1"/>
</dbReference>
<dbReference type="GO" id="GO:0000177">
    <property type="term" value="C:cytoplasmic exosome (RNase complex)"/>
    <property type="evidence" value="ECO:0007669"/>
    <property type="project" value="TreeGrafter"/>
</dbReference>
<evidence type="ECO:0000256" key="10">
    <source>
        <dbReference type="ARBA" id="ARBA00032660"/>
    </source>
</evidence>
<keyword evidence="7" id="KW-0271">Exosome</keyword>
<dbReference type="InParanoid" id="A0A7M7HA45"/>
<evidence type="ECO:0000256" key="9">
    <source>
        <dbReference type="ARBA" id="ARBA00023242"/>
    </source>
</evidence>
<evidence type="ECO:0000256" key="3">
    <source>
        <dbReference type="ARBA" id="ARBA00006678"/>
    </source>
</evidence>
<dbReference type="InterPro" id="IPR001247">
    <property type="entry name" value="ExoRNase_PH_dom1"/>
</dbReference>
<evidence type="ECO:0000256" key="1">
    <source>
        <dbReference type="ARBA" id="ARBA00004496"/>
    </source>
</evidence>
<dbReference type="GO" id="GO:0035925">
    <property type="term" value="F:mRNA 3'-UTR AU-rich region binding"/>
    <property type="evidence" value="ECO:0007669"/>
    <property type="project" value="TreeGrafter"/>
</dbReference>
<evidence type="ECO:0000259" key="11">
    <source>
        <dbReference type="Pfam" id="PF01138"/>
    </source>
</evidence>
<gene>
    <name evidence="13" type="primary">100117441</name>
</gene>
<accession>A0A7M7HA45</accession>
<dbReference type="InterPro" id="IPR015847">
    <property type="entry name" value="ExoRNase_PH_dom2"/>
</dbReference>
<dbReference type="FunFam" id="3.30.230.70:FF:000005">
    <property type="entry name" value="Exosome complex component RRP45"/>
    <property type="match status" value="1"/>
</dbReference>
<comment type="subcellular location">
    <subcellularLocation>
        <location evidence="1">Cytoplasm</location>
    </subcellularLocation>
    <subcellularLocation>
        <location evidence="2">Nucleus</location>
        <location evidence="2">Nucleolus</location>
    </subcellularLocation>
</comment>
<evidence type="ECO:0000313" key="14">
    <source>
        <dbReference type="Proteomes" id="UP000002358"/>
    </source>
</evidence>
<dbReference type="AlphaFoldDB" id="A0A7M7HA45"/>
<dbReference type="CDD" id="cd11368">
    <property type="entry name" value="RNase_PH_RRP45"/>
    <property type="match status" value="1"/>
</dbReference>
<dbReference type="Gene3D" id="3.30.230.70">
    <property type="entry name" value="GHMP Kinase, N-terminal domain"/>
    <property type="match status" value="1"/>
</dbReference>